<protein>
    <recommendedName>
        <fullName evidence="5">Reverse transcriptase domain-containing protein</fullName>
    </recommendedName>
</protein>
<dbReference type="InterPro" id="IPR036691">
    <property type="entry name" value="Endo/exonu/phosph_ase_sf"/>
</dbReference>
<dbReference type="InterPro" id="IPR005135">
    <property type="entry name" value="Endo/exonuclease/phosphatase"/>
</dbReference>
<dbReference type="InterPro" id="IPR000477">
    <property type="entry name" value="RT_dom"/>
</dbReference>
<dbReference type="Gene3D" id="3.60.10.10">
    <property type="entry name" value="Endonuclease/exonuclease/phosphatase"/>
    <property type="match status" value="1"/>
</dbReference>
<dbReference type="EMBL" id="CAKOGL010000029">
    <property type="protein sequence ID" value="CAH2106000.1"/>
    <property type="molecule type" value="Genomic_DNA"/>
</dbReference>
<dbReference type="Pfam" id="PF03372">
    <property type="entry name" value="Exo_endo_phos"/>
    <property type="match status" value="1"/>
</dbReference>
<evidence type="ECO:0008006" key="5">
    <source>
        <dbReference type="Google" id="ProtNLM"/>
    </source>
</evidence>
<dbReference type="Pfam" id="PF00078">
    <property type="entry name" value="RVT_1"/>
    <property type="match status" value="1"/>
</dbReference>
<evidence type="ECO:0000259" key="1">
    <source>
        <dbReference type="Pfam" id="PF00078"/>
    </source>
</evidence>
<dbReference type="Proteomes" id="UP001153954">
    <property type="component" value="Unassembled WGS sequence"/>
</dbReference>
<feature type="domain" description="Endonuclease/exonuclease/phosphatase" evidence="2">
    <location>
        <begin position="54"/>
        <end position="281"/>
    </location>
</feature>
<dbReference type="AlphaFoldDB" id="A0AAU9V8D9"/>
<evidence type="ECO:0000313" key="3">
    <source>
        <dbReference type="EMBL" id="CAH2106000.1"/>
    </source>
</evidence>
<sequence length="740" mass="85591">MAVERLSWDATQLCPKSTRRRLRESGRFCAALGISNQRGRRNKKIKTLNVTFGAWNVRTLLDRNDSLCPERKTAVVARELRRYNIDIAALSETRLADEGELTEHGGGYTFYWKGRPNTETRHSGVGFAVRTPLARKLEECPRYISDRIIILRLHLENNNYINIISVYAPTMDRDDSVRNQFYQELGNCIDGIRHREQILLLGDFNARVGRDFVAWPRVLGRHGIGNMNSNGQLLLSFCAQFGLTITNTSFRLPAKYKTTWMHPRSKHWHLIDYAIVRQRDVSQVLITRVMRGANCWTDHRLVVTKLRLQLRMPQRKCRKRPACLNIDQLYDHDTRKMFVEELNGAILLNTTNGEIAPKWQALSSCILNTATNVLGYKKRQKDDWFDQNDRLLTEALQRHRNILRQVNHSSKQVRESGSGIRKLTRELKDKWWYERAQRVQWLFDTNQMGAFFSEVRTLMGNPVRNRVPLKSSDGTKRLTAKEDVLSRWVEHFKDLLNMDRLADLRHINSLPDLPEVSALDEPLTLEEVVKAIQQQQNNKAVGVDNIAGELLKYGGDQLHTTIWQLFAEMWTEEKVPPEFQISCICTLYKNKGHRSECNSYRGISLLSVPGKVFARVILNRLIPLSETLLPETQFGFRPNRGTCEAIFSIRQLQEKSREQSQSLYLCFVDLEKAFDSVPREALWLVLRKLGCPAKFLRIIRLLHDDMSCCVCIDDILHIPMSRNRTHDPGTRSRVSTAQTG</sequence>
<evidence type="ECO:0000313" key="4">
    <source>
        <dbReference type="Proteomes" id="UP001153954"/>
    </source>
</evidence>
<proteinExistence type="predicted"/>
<comment type="caution">
    <text evidence="3">The sequence shown here is derived from an EMBL/GenBank/DDBJ whole genome shotgun (WGS) entry which is preliminary data.</text>
</comment>
<feature type="domain" description="Reverse transcriptase" evidence="1">
    <location>
        <begin position="592"/>
        <end position="698"/>
    </location>
</feature>
<evidence type="ECO:0000259" key="2">
    <source>
        <dbReference type="Pfam" id="PF03372"/>
    </source>
</evidence>
<dbReference type="PANTHER" id="PTHR19446">
    <property type="entry name" value="REVERSE TRANSCRIPTASES"/>
    <property type="match status" value="1"/>
</dbReference>
<dbReference type="SUPFAM" id="SSF56219">
    <property type="entry name" value="DNase I-like"/>
    <property type="match status" value="1"/>
</dbReference>
<dbReference type="CDD" id="cd09076">
    <property type="entry name" value="L1-EN"/>
    <property type="match status" value="1"/>
</dbReference>
<keyword evidence="4" id="KW-1185">Reference proteome</keyword>
<accession>A0AAU9V8D9</accession>
<name>A0AAU9V8D9_EUPED</name>
<reference evidence="3" key="1">
    <citation type="submission" date="2022-03" db="EMBL/GenBank/DDBJ databases">
        <authorList>
            <person name="Tunstrom K."/>
        </authorList>
    </citation>
    <scope>NUCLEOTIDE SEQUENCE</scope>
</reference>
<gene>
    <name evidence="3" type="ORF">EEDITHA_LOCUS20191</name>
</gene>
<dbReference type="CDD" id="cd01650">
    <property type="entry name" value="RT_nLTR_like"/>
    <property type="match status" value="1"/>
</dbReference>
<dbReference type="GO" id="GO:0003824">
    <property type="term" value="F:catalytic activity"/>
    <property type="evidence" value="ECO:0007669"/>
    <property type="project" value="InterPro"/>
</dbReference>
<organism evidence="3 4">
    <name type="scientific">Euphydryas editha</name>
    <name type="common">Edith's checkerspot</name>
    <dbReference type="NCBI Taxonomy" id="104508"/>
    <lineage>
        <taxon>Eukaryota</taxon>
        <taxon>Metazoa</taxon>
        <taxon>Ecdysozoa</taxon>
        <taxon>Arthropoda</taxon>
        <taxon>Hexapoda</taxon>
        <taxon>Insecta</taxon>
        <taxon>Pterygota</taxon>
        <taxon>Neoptera</taxon>
        <taxon>Endopterygota</taxon>
        <taxon>Lepidoptera</taxon>
        <taxon>Glossata</taxon>
        <taxon>Ditrysia</taxon>
        <taxon>Papilionoidea</taxon>
        <taxon>Nymphalidae</taxon>
        <taxon>Nymphalinae</taxon>
        <taxon>Euphydryas</taxon>
    </lineage>
</organism>